<feature type="chain" id="PRO_5019454002" evidence="6">
    <location>
        <begin position="26"/>
        <end position="580"/>
    </location>
</feature>
<evidence type="ECO:0000256" key="6">
    <source>
        <dbReference type="SAM" id="SignalP"/>
    </source>
</evidence>
<keyword evidence="6" id="KW-0732">Signal</keyword>
<dbReference type="GO" id="GO:0031176">
    <property type="term" value="F:endo-1,4-beta-xylanase activity"/>
    <property type="evidence" value="ECO:0007669"/>
    <property type="project" value="UniProtKB-ARBA"/>
</dbReference>
<dbReference type="Gramene" id="XM_028366420.1">
    <property type="protein sequence ID" value="XP_028222221.1"/>
    <property type="gene ID" value="LOC114403439"/>
</dbReference>
<dbReference type="GO" id="GO:0000272">
    <property type="term" value="P:polysaccharide catabolic process"/>
    <property type="evidence" value="ECO:0007669"/>
    <property type="project" value="UniProtKB-KW"/>
</dbReference>
<keyword evidence="9" id="KW-1185">Reference proteome</keyword>
<proteinExistence type="inferred from homology"/>
<dbReference type="PANTHER" id="PTHR31490:SF52">
    <property type="entry name" value="ENDO-1,4-BETA-XYLANASE 5-RELATED"/>
    <property type="match status" value="1"/>
</dbReference>
<dbReference type="InterPro" id="IPR044846">
    <property type="entry name" value="GH10"/>
</dbReference>
<keyword evidence="5" id="KW-0624">Polysaccharide degradation</keyword>
<evidence type="ECO:0000259" key="7">
    <source>
        <dbReference type="PROSITE" id="PS51760"/>
    </source>
</evidence>
<dbReference type="EMBL" id="QZWG01000020">
    <property type="protein sequence ID" value="RZB43757.1"/>
    <property type="molecule type" value="Genomic_DNA"/>
</dbReference>
<dbReference type="Proteomes" id="UP000289340">
    <property type="component" value="Chromosome 20"/>
</dbReference>
<dbReference type="SMART" id="SM00633">
    <property type="entry name" value="Glyco_10"/>
    <property type="match status" value="1"/>
</dbReference>
<dbReference type="SUPFAM" id="SSF51445">
    <property type="entry name" value="(Trans)glycosidases"/>
    <property type="match status" value="1"/>
</dbReference>
<keyword evidence="4" id="KW-0119">Carbohydrate metabolism</keyword>
<sequence length="580" mass="64755">MKVAAEGCNLLLFITSYLLLISGLGVHSLSYDHSATTKCLAEPRRAQYGGGIIVNPGFDHNIEGWTAFGNGAIKEVMSNGGNRFIVAHNRTQPLDSFSQKVQLKKGMLYTFSAWLQVSEGSDTVSVMFKTKRNEMVRGGQVIAKHGCWTLLKGGIAANFSSPVEILFESKNSAEEIWADNISLQPFTKKQWRSLQDASIERVRKRRVRFQITHVNETALKGAKVITRPIKLNFPFGCGMNHYILTNEDYQSWFVSRFKFTTFTNEMKWYSTEKKQGEENYTIADAMLKFTQENDISVRGHNIFWDDPKYQPDWVRTLSPADLTKAAAKRMKSVVSRYKGELIAWDVMNENLHFHFYEDKFGENASAVAYATAYELDPEPKLFLNEFNTIEYSGDEASNPAKYIKKLKEILSFPGVSGMSAAIGLQGHFASGQPNLAYMRSGLDLLATTGLPIWLTEASVDPQPSQAEYLEEVLREAYSHPAVEGIIMFSGPAQAGFNATTLADETFKNTAAGDVVDKLIQEWGTGPNIATADSRGIVDISLHHGDYDVTVTHPLIHSPITLNLSVKKDFSLETIHVKMHA</sequence>
<evidence type="ECO:0000256" key="4">
    <source>
        <dbReference type="ARBA" id="ARBA00023277"/>
    </source>
</evidence>
<dbReference type="Gene3D" id="3.20.20.80">
    <property type="entry name" value="Glycosidases"/>
    <property type="match status" value="1"/>
</dbReference>
<dbReference type="PROSITE" id="PS51760">
    <property type="entry name" value="GH10_2"/>
    <property type="match status" value="1"/>
</dbReference>
<keyword evidence="2" id="KW-0677">Repeat</keyword>
<dbReference type="Pfam" id="PF00331">
    <property type="entry name" value="Glyco_hydro_10"/>
    <property type="match status" value="1"/>
</dbReference>
<dbReference type="SUPFAM" id="SSF49785">
    <property type="entry name" value="Galactose-binding domain-like"/>
    <property type="match status" value="1"/>
</dbReference>
<organism evidence="8 9">
    <name type="scientific">Glycine soja</name>
    <name type="common">Wild soybean</name>
    <dbReference type="NCBI Taxonomy" id="3848"/>
    <lineage>
        <taxon>Eukaryota</taxon>
        <taxon>Viridiplantae</taxon>
        <taxon>Streptophyta</taxon>
        <taxon>Embryophyta</taxon>
        <taxon>Tracheophyta</taxon>
        <taxon>Spermatophyta</taxon>
        <taxon>Magnoliopsida</taxon>
        <taxon>eudicotyledons</taxon>
        <taxon>Gunneridae</taxon>
        <taxon>Pentapetalae</taxon>
        <taxon>rosids</taxon>
        <taxon>fabids</taxon>
        <taxon>Fabales</taxon>
        <taxon>Fabaceae</taxon>
        <taxon>Papilionoideae</taxon>
        <taxon>50 kb inversion clade</taxon>
        <taxon>NPAAA clade</taxon>
        <taxon>indigoferoid/millettioid clade</taxon>
        <taxon>Phaseoleae</taxon>
        <taxon>Glycine</taxon>
        <taxon>Glycine subgen. Soja</taxon>
    </lineage>
</organism>
<evidence type="ECO:0000256" key="1">
    <source>
        <dbReference type="ARBA" id="ARBA00007495"/>
    </source>
</evidence>
<evidence type="ECO:0000313" key="9">
    <source>
        <dbReference type="Proteomes" id="UP000289340"/>
    </source>
</evidence>
<protein>
    <submittedName>
        <fullName evidence="8">Anti-sigma-I factor RsgI6 isoform A</fullName>
    </submittedName>
</protein>
<gene>
    <name evidence="8" type="ORF">D0Y65_054009</name>
</gene>
<feature type="signal peptide" evidence="6">
    <location>
        <begin position="1"/>
        <end position="25"/>
    </location>
</feature>
<accession>A0A445F4R2</accession>
<dbReference type="Pfam" id="PF02018">
    <property type="entry name" value="CBM_4_9"/>
    <property type="match status" value="1"/>
</dbReference>
<dbReference type="Gene3D" id="2.60.120.260">
    <property type="entry name" value="Galactose-binding domain-like"/>
    <property type="match status" value="1"/>
</dbReference>
<comment type="similarity">
    <text evidence="1">Belongs to the glycosyl hydrolase 10 (cellulase F) family.</text>
</comment>
<dbReference type="InterPro" id="IPR003305">
    <property type="entry name" value="CenC_carb-bd"/>
</dbReference>
<reference evidence="8 9" key="1">
    <citation type="submission" date="2018-09" db="EMBL/GenBank/DDBJ databases">
        <title>A high-quality reference genome of wild soybean provides a powerful tool to mine soybean genomes.</title>
        <authorList>
            <person name="Xie M."/>
            <person name="Chung C.Y.L."/>
            <person name="Li M.-W."/>
            <person name="Wong F.-L."/>
            <person name="Chan T.-F."/>
            <person name="Lam H.-M."/>
        </authorList>
    </citation>
    <scope>NUCLEOTIDE SEQUENCE [LARGE SCALE GENOMIC DNA]</scope>
    <source>
        <strain evidence="9">cv. W05</strain>
        <tissue evidence="8">Hypocotyl of etiolated seedlings</tissue>
    </source>
</reference>
<dbReference type="AlphaFoldDB" id="A0A445F4R2"/>
<feature type="domain" description="GH10" evidence="7">
    <location>
        <begin position="225"/>
        <end position="518"/>
    </location>
</feature>
<dbReference type="InterPro" id="IPR001000">
    <property type="entry name" value="GH10_dom"/>
</dbReference>
<evidence type="ECO:0000256" key="2">
    <source>
        <dbReference type="ARBA" id="ARBA00022737"/>
    </source>
</evidence>
<keyword evidence="3" id="KW-0378">Hydrolase</keyword>
<comment type="caution">
    <text evidence="8">The sequence shown here is derived from an EMBL/GenBank/DDBJ whole genome shotgun (WGS) entry which is preliminary data.</text>
</comment>
<evidence type="ECO:0000256" key="3">
    <source>
        <dbReference type="ARBA" id="ARBA00022801"/>
    </source>
</evidence>
<dbReference type="PANTHER" id="PTHR31490">
    <property type="entry name" value="GLYCOSYL HYDROLASE"/>
    <property type="match status" value="1"/>
</dbReference>
<name>A0A445F4R2_GLYSO</name>
<evidence type="ECO:0000256" key="5">
    <source>
        <dbReference type="ARBA" id="ARBA00023326"/>
    </source>
</evidence>
<dbReference type="InterPro" id="IPR017853">
    <property type="entry name" value="GH"/>
</dbReference>
<dbReference type="InterPro" id="IPR008979">
    <property type="entry name" value="Galactose-bd-like_sf"/>
</dbReference>
<evidence type="ECO:0000313" key="8">
    <source>
        <dbReference type="EMBL" id="RZB43757.1"/>
    </source>
</evidence>